<feature type="compositionally biased region" description="Polar residues" evidence="1">
    <location>
        <begin position="22"/>
        <end position="32"/>
    </location>
</feature>
<feature type="compositionally biased region" description="Low complexity" evidence="1">
    <location>
        <begin position="193"/>
        <end position="210"/>
    </location>
</feature>
<proteinExistence type="predicted"/>
<sequence length="308" mass="33291">MNKTPWTKGPSSLPSDRLRPKNTPTPTKSSKQPAAAEISKSKQVKDLEALIANLDLLTHPTRDPRGGCFCLAREHQLSPYNPLCTSCGLILCTFNKPYHTCPHCSSPLHTLGQRTSILDELRTTLSSTLIKEQLARENLIEQAKKAAGAFPTLSSSTPPPTLPTPTPFRPTQETHKVLSLTSSNKKQKGGRKPVTVTSYTTTPTSSLPVSRISTPNPEEDIRVPSPPQTVEHATKRRTDPARPWQNLALEDTGGGVKYIPAPALAPTATPEAEGSSTKSQSRGARRKANQKSRTDENAVAGSKHSSES</sequence>
<comment type="caution">
    <text evidence="3">The sequence shown here is derived from an EMBL/GenBank/DDBJ whole genome shotgun (WGS) entry which is preliminary data.</text>
</comment>
<accession>A0A9P5X4T9</accession>
<dbReference type="GO" id="GO:0005634">
    <property type="term" value="C:nucleus"/>
    <property type="evidence" value="ECO:0007669"/>
    <property type="project" value="InterPro"/>
</dbReference>
<dbReference type="AlphaFoldDB" id="A0A9P5X4T9"/>
<organism evidence="3 4">
    <name type="scientific">Macrolepiota fuliginosa MF-IS2</name>
    <dbReference type="NCBI Taxonomy" id="1400762"/>
    <lineage>
        <taxon>Eukaryota</taxon>
        <taxon>Fungi</taxon>
        <taxon>Dikarya</taxon>
        <taxon>Basidiomycota</taxon>
        <taxon>Agaricomycotina</taxon>
        <taxon>Agaricomycetes</taxon>
        <taxon>Agaricomycetidae</taxon>
        <taxon>Agaricales</taxon>
        <taxon>Agaricineae</taxon>
        <taxon>Agaricaceae</taxon>
        <taxon>Macrolepiota</taxon>
    </lineage>
</organism>
<dbReference type="GO" id="GO:0180022">
    <property type="term" value="C:RQC-trigger complex"/>
    <property type="evidence" value="ECO:0007669"/>
    <property type="project" value="InterPro"/>
</dbReference>
<dbReference type="Pfam" id="PF06221">
    <property type="entry name" value="zf-C2HC5"/>
    <property type="match status" value="1"/>
</dbReference>
<dbReference type="InterPro" id="IPR009349">
    <property type="entry name" value="TRIP4/RQT4_C2HC5_Znf"/>
</dbReference>
<reference evidence="3" key="1">
    <citation type="submission" date="2020-11" db="EMBL/GenBank/DDBJ databases">
        <authorList>
            <consortium name="DOE Joint Genome Institute"/>
            <person name="Ahrendt S."/>
            <person name="Riley R."/>
            <person name="Andreopoulos W."/>
            <person name="Labutti K."/>
            <person name="Pangilinan J."/>
            <person name="Ruiz-Duenas F.J."/>
            <person name="Barrasa J.M."/>
            <person name="Sanchez-Garcia M."/>
            <person name="Camarero S."/>
            <person name="Miyauchi S."/>
            <person name="Serrano A."/>
            <person name="Linde D."/>
            <person name="Babiker R."/>
            <person name="Drula E."/>
            <person name="Ayuso-Fernandez I."/>
            <person name="Pacheco R."/>
            <person name="Padilla G."/>
            <person name="Ferreira P."/>
            <person name="Barriuso J."/>
            <person name="Kellner H."/>
            <person name="Castanera R."/>
            <person name="Alfaro M."/>
            <person name="Ramirez L."/>
            <person name="Pisabarro A.G."/>
            <person name="Kuo A."/>
            <person name="Tritt A."/>
            <person name="Lipzen A."/>
            <person name="He G."/>
            <person name="Yan M."/>
            <person name="Ng V."/>
            <person name="Cullen D."/>
            <person name="Martin F."/>
            <person name="Rosso M.-N."/>
            <person name="Henrissat B."/>
            <person name="Hibbett D."/>
            <person name="Martinez A.T."/>
            <person name="Grigoriev I.V."/>
        </authorList>
    </citation>
    <scope>NUCLEOTIDE SEQUENCE</scope>
    <source>
        <strain evidence="3">MF-IS2</strain>
    </source>
</reference>
<feature type="domain" description="TRIP4/RQT4 C2HC5-type zinc finger" evidence="2">
    <location>
        <begin position="67"/>
        <end position="117"/>
    </location>
</feature>
<feature type="compositionally biased region" description="Polar residues" evidence="1">
    <location>
        <begin position="1"/>
        <end position="14"/>
    </location>
</feature>
<dbReference type="GO" id="GO:0008270">
    <property type="term" value="F:zinc ion binding"/>
    <property type="evidence" value="ECO:0007669"/>
    <property type="project" value="InterPro"/>
</dbReference>
<keyword evidence="4" id="KW-1185">Reference proteome</keyword>
<feature type="region of interest" description="Disordered" evidence="1">
    <location>
        <begin position="1"/>
        <end position="39"/>
    </location>
</feature>
<gene>
    <name evidence="3" type="ORF">P691DRAFT_677454</name>
</gene>
<dbReference type="EMBL" id="MU151370">
    <property type="protein sequence ID" value="KAF9444508.1"/>
    <property type="molecule type" value="Genomic_DNA"/>
</dbReference>
<evidence type="ECO:0000259" key="2">
    <source>
        <dbReference type="Pfam" id="PF06221"/>
    </source>
</evidence>
<protein>
    <recommendedName>
        <fullName evidence="2">TRIP4/RQT4 C2HC5-type zinc finger domain-containing protein</fullName>
    </recommendedName>
</protein>
<dbReference type="OrthoDB" id="338816at2759"/>
<feature type="region of interest" description="Disordered" evidence="1">
    <location>
        <begin position="149"/>
        <end position="308"/>
    </location>
</feature>
<feature type="compositionally biased region" description="Low complexity" evidence="1">
    <location>
        <begin position="260"/>
        <end position="273"/>
    </location>
</feature>
<dbReference type="GO" id="GO:0072344">
    <property type="term" value="P:rescue of stalled ribosome"/>
    <property type="evidence" value="ECO:0007669"/>
    <property type="project" value="InterPro"/>
</dbReference>
<name>A0A9P5X4T9_9AGAR</name>
<evidence type="ECO:0000313" key="4">
    <source>
        <dbReference type="Proteomes" id="UP000807342"/>
    </source>
</evidence>
<evidence type="ECO:0000313" key="3">
    <source>
        <dbReference type="EMBL" id="KAF9444508.1"/>
    </source>
</evidence>
<evidence type="ECO:0000256" key="1">
    <source>
        <dbReference type="SAM" id="MobiDB-lite"/>
    </source>
</evidence>
<dbReference type="Proteomes" id="UP000807342">
    <property type="component" value="Unassembled WGS sequence"/>
</dbReference>
<feature type="compositionally biased region" description="Pro residues" evidence="1">
    <location>
        <begin position="157"/>
        <end position="168"/>
    </location>
</feature>